<sequence>MLEFGAIVGNLRFEERVKFVKGGRIMMMKLEQVIELMIMIIAKMTRKNVEDFGPGTVLRNIKGPDKKALDIDRMLRFLGMKKEVSDDPIVDATVQMFRQDVKAHVRKTTTIQELAIRLMGSLTHMEEGPAESSDHPETDTTESDTTEIAQPV</sequence>
<organism evidence="2 3">
    <name type="scientific">Candidatus Buchananbacteria bacterium RIFCSPHIGHO2_01_FULL_46_12</name>
    <dbReference type="NCBI Taxonomy" id="1797536"/>
    <lineage>
        <taxon>Bacteria</taxon>
        <taxon>Candidatus Buchananiibacteriota</taxon>
    </lineage>
</organism>
<proteinExistence type="predicted"/>
<evidence type="ECO:0000313" key="2">
    <source>
        <dbReference type="EMBL" id="OGY47460.1"/>
    </source>
</evidence>
<gene>
    <name evidence="2" type="ORF">A2663_02135</name>
</gene>
<dbReference type="EMBL" id="MHIF01000034">
    <property type="protein sequence ID" value="OGY47460.1"/>
    <property type="molecule type" value="Genomic_DNA"/>
</dbReference>
<comment type="caution">
    <text evidence="2">The sequence shown here is derived from an EMBL/GenBank/DDBJ whole genome shotgun (WGS) entry which is preliminary data.</text>
</comment>
<dbReference type="Proteomes" id="UP000178432">
    <property type="component" value="Unassembled WGS sequence"/>
</dbReference>
<feature type="region of interest" description="Disordered" evidence="1">
    <location>
        <begin position="126"/>
        <end position="152"/>
    </location>
</feature>
<evidence type="ECO:0000313" key="3">
    <source>
        <dbReference type="Proteomes" id="UP000178432"/>
    </source>
</evidence>
<dbReference type="AlphaFoldDB" id="A0A1G1Y6T7"/>
<accession>A0A1G1Y6T7</accession>
<protein>
    <submittedName>
        <fullName evidence="2">Uncharacterized protein</fullName>
    </submittedName>
</protein>
<reference evidence="2 3" key="1">
    <citation type="journal article" date="2016" name="Nat. Commun.">
        <title>Thousands of microbial genomes shed light on interconnected biogeochemical processes in an aquifer system.</title>
        <authorList>
            <person name="Anantharaman K."/>
            <person name="Brown C.T."/>
            <person name="Hug L.A."/>
            <person name="Sharon I."/>
            <person name="Castelle C.J."/>
            <person name="Probst A.J."/>
            <person name="Thomas B.C."/>
            <person name="Singh A."/>
            <person name="Wilkins M.J."/>
            <person name="Karaoz U."/>
            <person name="Brodie E.L."/>
            <person name="Williams K.H."/>
            <person name="Hubbard S.S."/>
            <person name="Banfield J.F."/>
        </authorList>
    </citation>
    <scope>NUCLEOTIDE SEQUENCE [LARGE SCALE GENOMIC DNA]</scope>
</reference>
<feature type="compositionally biased region" description="Basic and acidic residues" evidence="1">
    <location>
        <begin position="126"/>
        <end position="138"/>
    </location>
</feature>
<evidence type="ECO:0000256" key="1">
    <source>
        <dbReference type="SAM" id="MobiDB-lite"/>
    </source>
</evidence>
<name>A0A1G1Y6T7_9BACT</name>